<dbReference type="GO" id="GO:0004476">
    <property type="term" value="F:mannose-6-phosphate isomerase activity"/>
    <property type="evidence" value="ECO:0007669"/>
    <property type="project" value="UniProtKB-EC"/>
</dbReference>
<comment type="catalytic activity">
    <reaction evidence="7">
        <text>alpha-D-mannose 1-phosphate + GTP + H(+) = GDP-alpha-D-mannose + diphosphate</text>
        <dbReference type="Rhea" id="RHEA:15229"/>
        <dbReference type="ChEBI" id="CHEBI:15378"/>
        <dbReference type="ChEBI" id="CHEBI:33019"/>
        <dbReference type="ChEBI" id="CHEBI:37565"/>
        <dbReference type="ChEBI" id="CHEBI:57527"/>
        <dbReference type="ChEBI" id="CHEBI:58409"/>
        <dbReference type="EC" id="2.7.7.13"/>
    </reaction>
</comment>
<dbReference type="PANTHER" id="PTHR46390:SF1">
    <property type="entry name" value="MANNOSE-1-PHOSPHATE GUANYLYLTRANSFERASE"/>
    <property type="match status" value="1"/>
</dbReference>
<feature type="domain" description="Nucleotidyl transferase" evidence="9">
    <location>
        <begin position="28"/>
        <end position="307"/>
    </location>
</feature>
<dbReference type="Gene3D" id="3.90.550.10">
    <property type="entry name" value="Spore Coat Polysaccharide Biosynthesis Protein SpsA, Chain A"/>
    <property type="match status" value="1"/>
</dbReference>
<evidence type="ECO:0000259" key="10">
    <source>
        <dbReference type="Pfam" id="PF01050"/>
    </source>
</evidence>
<dbReference type="NCBIfam" id="TIGR01479">
    <property type="entry name" value="GMP_PMI"/>
    <property type="match status" value="1"/>
</dbReference>
<evidence type="ECO:0000259" key="11">
    <source>
        <dbReference type="Pfam" id="PF22640"/>
    </source>
</evidence>
<dbReference type="InterPro" id="IPR049577">
    <property type="entry name" value="GMPP_N"/>
</dbReference>
<evidence type="ECO:0000256" key="5">
    <source>
        <dbReference type="ARBA" id="ARBA00022741"/>
    </source>
</evidence>
<dbReference type="Pfam" id="PF01050">
    <property type="entry name" value="MannoseP_isomer"/>
    <property type="match status" value="1"/>
</dbReference>
<dbReference type="EC" id="2.7.7.13" evidence="2"/>
<keyword evidence="13" id="KW-1185">Reference proteome</keyword>
<accession>A0ABW4Z0H4</accession>
<dbReference type="RefSeq" id="WP_281418545.1">
    <property type="nucleotide sequence ID" value="NZ_JAHBGB010000006.1"/>
</dbReference>
<reference evidence="13" key="1">
    <citation type="journal article" date="2019" name="Int. J. Syst. Evol. Microbiol.">
        <title>The Global Catalogue of Microorganisms (GCM) 10K type strain sequencing project: providing services to taxonomists for standard genome sequencing and annotation.</title>
        <authorList>
            <consortium name="The Broad Institute Genomics Platform"/>
            <consortium name="The Broad Institute Genome Sequencing Center for Infectious Disease"/>
            <person name="Wu L."/>
            <person name="Ma J."/>
        </authorList>
    </citation>
    <scope>NUCLEOTIDE SEQUENCE [LARGE SCALE GENOMIC DNA]</scope>
    <source>
        <strain evidence="13">CCM 7435</strain>
    </source>
</reference>
<name>A0ABW4Z0H4_9HYPH</name>
<dbReference type="InterPro" id="IPR014710">
    <property type="entry name" value="RmlC-like_jellyroll"/>
</dbReference>
<comment type="similarity">
    <text evidence="1 8">Belongs to the mannose-6-phosphate isomerase type 2 family.</text>
</comment>
<dbReference type="InterPro" id="IPR005835">
    <property type="entry name" value="NTP_transferase_dom"/>
</dbReference>
<evidence type="ECO:0000256" key="4">
    <source>
        <dbReference type="ARBA" id="ARBA00022695"/>
    </source>
</evidence>
<dbReference type="InterPro" id="IPR051161">
    <property type="entry name" value="Mannose-6P_isomerase_type2"/>
</dbReference>
<keyword evidence="4 12" id="KW-0548">Nucleotidyltransferase</keyword>
<sequence length="491" mass="53222">MNSLNHSAFLDRSCAENAEPGRPPAIVPVIMCGGAGTRLWPVSRDTMPKQFIPLFGQESTFQATAKLVSDPSVFTKPIVVTNVEYRFIVAEQLGALGIDAQIILEPRRRDSSAAVAIATQFALSQIGPCVVGVFAADHVVRDEASFIETCRQGAALAAQGRIVTIGITPTRPETGFGYIRAGEEVAADAYRVSAFVEKPDAARAAQYVADGYLWNSGNFIFDAATMRAELRTFEPSLWEAAATALAQATMDLDCLLLDADSFGKAKKVSIDYAVMERTDKAAVVAGGFQWSDVGGWPAVWELSPKDESGNAVEGRGYILEGANNFVSADGSLVAVIGLDDIAVIATRDAVLVTAKSRAGQVKEMVGLISARGDAEATTHQEIHRPWGKYLSIDRGSRHQVKRITVKPGGTLSLQKHYHRAEHWVVVRGTAEVTRNEETILVHENESIYLPIGCVHRMSNPGKIPLEIIEVQVGSYLGEDDIVRLQDVYRRV</sequence>
<evidence type="ECO:0000313" key="13">
    <source>
        <dbReference type="Proteomes" id="UP001597299"/>
    </source>
</evidence>
<dbReference type="CDD" id="cd02509">
    <property type="entry name" value="GDP-M1P_Guanylyltransferase"/>
    <property type="match status" value="1"/>
</dbReference>
<keyword evidence="6" id="KW-0342">GTP-binding</keyword>
<evidence type="ECO:0000256" key="8">
    <source>
        <dbReference type="RuleBase" id="RU004190"/>
    </source>
</evidence>
<dbReference type="InterPro" id="IPR029044">
    <property type="entry name" value="Nucleotide-diphossugar_trans"/>
</dbReference>
<dbReference type="SUPFAM" id="SSF53448">
    <property type="entry name" value="Nucleotide-diphospho-sugar transferases"/>
    <property type="match status" value="1"/>
</dbReference>
<evidence type="ECO:0000256" key="1">
    <source>
        <dbReference type="ARBA" id="ARBA00006115"/>
    </source>
</evidence>
<dbReference type="EMBL" id="JBHUHD010000001">
    <property type="protein sequence ID" value="MFD2141906.1"/>
    <property type="molecule type" value="Genomic_DNA"/>
</dbReference>
<protein>
    <recommendedName>
        <fullName evidence="2">mannose-1-phosphate guanylyltransferase</fullName>
        <ecNumber evidence="2">2.7.7.13</ecNumber>
    </recommendedName>
</protein>
<keyword evidence="3 12" id="KW-0808">Transferase</keyword>
<dbReference type="InterPro" id="IPR054566">
    <property type="entry name" value="ManC/GMP-like_b-helix"/>
</dbReference>
<dbReference type="Pfam" id="PF22640">
    <property type="entry name" value="ManC_GMP_beta-helix"/>
    <property type="match status" value="1"/>
</dbReference>
<keyword evidence="5" id="KW-0547">Nucleotide-binding</keyword>
<evidence type="ECO:0000256" key="3">
    <source>
        <dbReference type="ARBA" id="ARBA00022679"/>
    </source>
</evidence>
<proteinExistence type="inferred from homology"/>
<dbReference type="SUPFAM" id="SSF51182">
    <property type="entry name" value="RmlC-like cupins"/>
    <property type="match status" value="1"/>
</dbReference>
<evidence type="ECO:0000259" key="9">
    <source>
        <dbReference type="Pfam" id="PF00483"/>
    </source>
</evidence>
<dbReference type="GO" id="GO:0004475">
    <property type="term" value="F:mannose-1-phosphate guanylyltransferase (GTP) activity"/>
    <property type="evidence" value="ECO:0007669"/>
    <property type="project" value="UniProtKB-EC"/>
</dbReference>
<dbReference type="Proteomes" id="UP001597299">
    <property type="component" value="Unassembled WGS sequence"/>
</dbReference>
<evidence type="ECO:0000256" key="7">
    <source>
        <dbReference type="ARBA" id="ARBA00047343"/>
    </source>
</evidence>
<dbReference type="InterPro" id="IPR011051">
    <property type="entry name" value="RmlC_Cupin_sf"/>
</dbReference>
<evidence type="ECO:0000313" key="12">
    <source>
        <dbReference type="EMBL" id="MFD2141906.1"/>
    </source>
</evidence>
<dbReference type="Gene3D" id="2.60.120.10">
    <property type="entry name" value="Jelly Rolls"/>
    <property type="match status" value="1"/>
</dbReference>
<evidence type="ECO:0000256" key="2">
    <source>
        <dbReference type="ARBA" id="ARBA00012387"/>
    </source>
</evidence>
<dbReference type="PANTHER" id="PTHR46390">
    <property type="entry name" value="MANNOSE-1-PHOSPHATE GUANYLYLTRANSFERASE"/>
    <property type="match status" value="1"/>
</dbReference>
<evidence type="ECO:0000256" key="6">
    <source>
        <dbReference type="ARBA" id="ARBA00023134"/>
    </source>
</evidence>
<organism evidence="12 13">
    <name type="scientific">Ancylobacter oerskovii</name>
    <dbReference type="NCBI Taxonomy" id="459519"/>
    <lineage>
        <taxon>Bacteria</taxon>
        <taxon>Pseudomonadati</taxon>
        <taxon>Pseudomonadota</taxon>
        <taxon>Alphaproteobacteria</taxon>
        <taxon>Hyphomicrobiales</taxon>
        <taxon>Xanthobacteraceae</taxon>
        <taxon>Ancylobacter</taxon>
    </lineage>
</organism>
<feature type="domain" description="Mannose-6-phosphate isomerase type II C-terminal" evidence="10">
    <location>
        <begin position="372"/>
        <end position="486"/>
    </location>
</feature>
<feature type="domain" description="MannoseP isomerase/GMP-like beta-helix" evidence="11">
    <location>
        <begin position="319"/>
        <end position="365"/>
    </location>
</feature>
<dbReference type="InterPro" id="IPR001538">
    <property type="entry name" value="Man6P_isomerase-2_C"/>
</dbReference>
<dbReference type="CDD" id="cd02213">
    <property type="entry name" value="cupin_PMI_typeII_C"/>
    <property type="match status" value="1"/>
</dbReference>
<keyword evidence="12" id="KW-0413">Isomerase</keyword>
<dbReference type="InterPro" id="IPR006375">
    <property type="entry name" value="Man1P_GuaTrfase/Man6P_Isoase"/>
</dbReference>
<gene>
    <name evidence="12" type="ORF">ACFSNC_15965</name>
</gene>
<dbReference type="Pfam" id="PF00483">
    <property type="entry name" value="NTP_transferase"/>
    <property type="match status" value="1"/>
</dbReference>
<comment type="caution">
    <text evidence="12">The sequence shown here is derived from an EMBL/GenBank/DDBJ whole genome shotgun (WGS) entry which is preliminary data.</text>
</comment>